<dbReference type="GO" id="GO:0003677">
    <property type="term" value="F:DNA binding"/>
    <property type="evidence" value="ECO:0007669"/>
    <property type="project" value="InterPro"/>
</dbReference>
<reference evidence="3 4" key="1">
    <citation type="submission" date="2020-07" db="EMBL/GenBank/DDBJ databases">
        <title>Comparative genomics of pyrophilous fungi reveals a link between fire events and developmental genes.</title>
        <authorList>
            <consortium name="DOE Joint Genome Institute"/>
            <person name="Steindorff A.S."/>
            <person name="Carver A."/>
            <person name="Calhoun S."/>
            <person name="Stillman K."/>
            <person name="Liu H."/>
            <person name="Lipzen A."/>
            <person name="Pangilinan J."/>
            <person name="Labutti K."/>
            <person name="Bruns T.D."/>
            <person name="Grigoriev I.V."/>
        </authorList>
    </citation>
    <scope>NUCLEOTIDE SEQUENCE [LARGE SCALE GENOMIC DNA]</scope>
    <source>
        <strain evidence="3 4">CBS 144469</strain>
    </source>
</reference>
<dbReference type="EMBL" id="JACGCI010000030">
    <property type="protein sequence ID" value="KAF6755473.1"/>
    <property type="molecule type" value="Genomic_DNA"/>
</dbReference>
<keyword evidence="1" id="KW-0233">DNA recombination</keyword>
<dbReference type="SUPFAM" id="SSF56349">
    <property type="entry name" value="DNA breaking-rejoining enzymes"/>
    <property type="match status" value="1"/>
</dbReference>
<dbReference type="InterPro" id="IPR013762">
    <property type="entry name" value="Integrase-like_cat_sf"/>
</dbReference>
<feature type="region of interest" description="Disordered" evidence="2">
    <location>
        <begin position="76"/>
        <end position="140"/>
    </location>
</feature>
<keyword evidence="4" id="KW-1185">Reference proteome</keyword>
<feature type="compositionally biased region" description="Polar residues" evidence="2">
    <location>
        <begin position="1"/>
        <end position="11"/>
    </location>
</feature>
<dbReference type="OrthoDB" id="164951at2759"/>
<name>A0A8H6HYB8_9AGAR</name>
<organism evidence="3 4">
    <name type="scientific">Ephemerocybe angulata</name>
    <dbReference type="NCBI Taxonomy" id="980116"/>
    <lineage>
        <taxon>Eukaryota</taxon>
        <taxon>Fungi</taxon>
        <taxon>Dikarya</taxon>
        <taxon>Basidiomycota</taxon>
        <taxon>Agaricomycotina</taxon>
        <taxon>Agaricomycetes</taxon>
        <taxon>Agaricomycetidae</taxon>
        <taxon>Agaricales</taxon>
        <taxon>Agaricineae</taxon>
        <taxon>Psathyrellaceae</taxon>
        <taxon>Ephemerocybe</taxon>
    </lineage>
</organism>
<proteinExistence type="predicted"/>
<evidence type="ECO:0000256" key="2">
    <source>
        <dbReference type="SAM" id="MobiDB-lite"/>
    </source>
</evidence>
<dbReference type="Proteomes" id="UP000521943">
    <property type="component" value="Unassembled WGS sequence"/>
</dbReference>
<feature type="compositionally biased region" description="Acidic residues" evidence="2">
    <location>
        <begin position="798"/>
        <end position="811"/>
    </location>
</feature>
<feature type="region of interest" description="Disordered" evidence="2">
    <location>
        <begin position="659"/>
        <end position="682"/>
    </location>
</feature>
<dbReference type="GO" id="GO:0015074">
    <property type="term" value="P:DNA integration"/>
    <property type="evidence" value="ECO:0007669"/>
    <property type="project" value="InterPro"/>
</dbReference>
<gene>
    <name evidence="3" type="ORF">DFP72DRAFT_1122132</name>
</gene>
<dbReference type="AlphaFoldDB" id="A0A8H6HYB8"/>
<dbReference type="InterPro" id="IPR011010">
    <property type="entry name" value="DNA_brk_join_enz"/>
</dbReference>
<feature type="region of interest" description="Disordered" evidence="2">
    <location>
        <begin position="783"/>
        <end position="811"/>
    </location>
</feature>
<evidence type="ECO:0000313" key="4">
    <source>
        <dbReference type="Proteomes" id="UP000521943"/>
    </source>
</evidence>
<dbReference type="GO" id="GO:0006310">
    <property type="term" value="P:DNA recombination"/>
    <property type="evidence" value="ECO:0007669"/>
    <property type="project" value="UniProtKB-KW"/>
</dbReference>
<protein>
    <submittedName>
        <fullName evidence="3">Uncharacterized protein</fullName>
    </submittedName>
</protein>
<feature type="region of interest" description="Disordered" evidence="2">
    <location>
        <begin position="1"/>
        <end position="31"/>
    </location>
</feature>
<evidence type="ECO:0000256" key="1">
    <source>
        <dbReference type="ARBA" id="ARBA00023172"/>
    </source>
</evidence>
<dbReference type="Gene3D" id="1.10.443.10">
    <property type="entry name" value="Intergrase catalytic core"/>
    <property type="match status" value="1"/>
</dbReference>
<evidence type="ECO:0000313" key="3">
    <source>
        <dbReference type="EMBL" id="KAF6755473.1"/>
    </source>
</evidence>
<feature type="compositionally biased region" description="Acidic residues" evidence="2">
    <location>
        <begin position="96"/>
        <end position="121"/>
    </location>
</feature>
<sequence>MGVSSLQTQARQGGRGKKRVQEKSIPSFNDAQRGVYEAAKKYAKAPTTLKKYSIYWKQFVAWVRQVAAAEAKKAEEFRSRQAKAASDPTSSLGPENDIEEDNDLEESADTDAEADVPDAEGSESGMPTGPKEEMEKPPTADFESNVMDARFPTCFEGWPTECTAIAMTMFLWDKCYLGKLTYSTAGQVVASLIAHYDALETPFGYIFKGEWRYDECSKTFRGNPGRSDRVKGMLNAVHKREDQPDRKHSRAMSFEDMDAIHQHIQANHPSPHLVDSASLAKRGRYLYYSALSSLGFVVWTRNSEACMLKYKHLDFHAPKKRCSNGQTYERVVVNIRYRKNWQRKLDSEELGLEGHVYNIYRQPTKPAIDLFHHLVQWKEFYEHHLLRRPLQDDDFIFPTVNFTNLTAHPDTEVKRQAVDKLIKEMAGAAGLHKPESYTTHCFRRGGAQYRFMFAPIGERWTLARIRWWGGWAANETGDTLMKYLLDELHSYEDDHADALCPFDETASHSHNGEDRLLRPFTAADGAALTERCDELISSQFSRLADTLSNNIVSYLKLGAERSSQERGHSVAAISIPCSPQRNLKHTQSYAPPRYFNTPGPQYAQRPMLGHQYHGGDAPFPSMPSTIIDAPCRVPSASTSHQVSNSQPSHAVATRYSVRFQPIQRRPSPDVPSNTNKPYNGPRHCVPSVSRTAAASALDIIVADWETPQPHRCPVPLKDWHPEWYKENRQGQAYHIRKVIATEYIARFNRDRTKFNNAYPEHVRGMTPLFKAITLARQARNEVKTRAKRAVPTGGAMDVDADSEEEGSNLEA</sequence>
<comment type="caution">
    <text evidence="3">The sequence shown here is derived from an EMBL/GenBank/DDBJ whole genome shotgun (WGS) entry which is preliminary data.</text>
</comment>
<accession>A0A8H6HYB8</accession>